<dbReference type="GO" id="GO:0006032">
    <property type="term" value="P:chitin catabolic process"/>
    <property type="evidence" value="ECO:0007669"/>
    <property type="project" value="TreeGrafter"/>
</dbReference>
<dbReference type="InterPro" id="IPR011583">
    <property type="entry name" value="Chitinase_II/V-like_cat"/>
</dbReference>
<dbReference type="AlphaFoldDB" id="A2I495"/>
<evidence type="ECO:0000256" key="1">
    <source>
        <dbReference type="ARBA" id="ARBA00004613"/>
    </source>
</evidence>
<evidence type="ECO:0000259" key="8">
    <source>
        <dbReference type="PROSITE" id="PS51910"/>
    </source>
</evidence>
<dbReference type="InterPro" id="IPR029070">
    <property type="entry name" value="Chitinase_insertion_sf"/>
</dbReference>
<protein>
    <submittedName>
        <fullName evidence="9">Putative imaginal disc growth factor</fullName>
    </submittedName>
</protein>
<feature type="chain" id="PRO_5002644250" evidence="7">
    <location>
        <begin position="23"/>
        <end position="434"/>
    </location>
</feature>
<dbReference type="GO" id="GO:0005975">
    <property type="term" value="P:carbohydrate metabolic process"/>
    <property type="evidence" value="ECO:0007669"/>
    <property type="project" value="InterPro"/>
</dbReference>
<accession>A2I495</accession>
<organism evidence="9">
    <name type="scientific">Maconellicoccus hirsutus</name>
    <name type="common">Pink hibiscus mealybug</name>
    <dbReference type="NCBI Taxonomy" id="177089"/>
    <lineage>
        <taxon>Eukaryota</taxon>
        <taxon>Metazoa</taxon>
        <taxon>Ecdysozoa</taxon>
        <taxon>Arthropoda</taxon>
        <taxon>Hexapoda</taxon>
        <taxon>Insecta</taxon>
        <taxon>Pterygota</taxon>
        <taxon>Neoptera</taxon>
        <taxon>Paraneoptera</taxon>
        <taxon>Hemiptera</taxon>
        <taxon>Sternorrhyncha</taxon>
        <taxon>Coccoidea</taxon>
        <taxon>Pseudococcidae</taxon>
        <taxon>Maconellicoccus</taxon>
    </lineage>
</organism>
<evidence type="ECO:0000256" key="6">
    <source>
        <dbReference type="ARBA" id="ARBA00023180"/>
    </source>
</evidence>
<dbReference type="InterPro" id="IPR015520">
    <property type="entry name" value="IDGF"/>
</dbReference>
<evidence type="ECO:0000256" key="5">
    <source>
        <dbReference type="ARBA" id="ARBA00023157"/>
    </source>
</evidence>
<evidence type="ECO:0000313" key="9">
    <source>
        <dbReference type="EMBL" id="ABM55664.1"/>
    </source>
</evidence>
<evidence type="ECO:0000256" key="4">
    <source>
        <dbReference type="ARBA" id="ARBA00022729"/>
    </source>
</evidence>
<dbReference type="CDD" id="cd02873">
    <property type="entry name" value="GH18_IDGF"/>
    <property type="match status" value="1"/>
</dbReference>
<dbReference type="InterPro" id="IPR001223">
    <property type="entry name" value="Glyco_hydro18_cat"/>
</dbReference>
<sequence length="434" mass="49018">MALKMHLLFLISSLYVISYVNAVGKISCFYDSKAYNRKGIAQVTAEELKPAALLCNYIIYSFVGMDSDKYKIKSLDESLDTEKGKNNFRAVTNLKLLNPQLKVLVSVGGFWDDDEPEKYLKSLEKQEHRAKFIESAVKLAKDYNFDGIDLAWQFPIVKEKKDRGTLGSIWHSIKKAVTSSTKDDKEKEHKEQFTALVRELGAALRGNKQILTLSVLPHVNSKAYFDGNNFKDWIEHIHLMTYDYRTPKRTPEEADFAAPTQFLVGRNESYNIEATVKWWLEQKMPANKLLITIPTFGRTWKLTTDSGKTGVPPVKKADEEGEEGAYLKEKGRMAYYEICPILSTDANPPSTLLKKVTDSTYRTGSYAFRPADSKKKGIWVSYEDPDVAAKKAYYAKLKGLGGVAIMDLSLDDFKGSCDKTGVKFPITTQAKINL</sequence>
<feature type="domain" description="GH18" evidence="8">
    <location>
        <begin position="24"/>
        <end position="434"/>
    </location>
</feature>
<dbReference type="PANTHER" id="PTHR11177">
    <property type="entry name" value="CHITINASE"/>
    <property type="match status" value="1"/>
</dbReference>
<keyword evidence="4 7" id="KW-0732">Signal</keyword>
<keyword evidence="6" id="KW-0325">Glycoprotein</keyword>
<dbReference type="InterPro" id="IPR017853">
    <property type="entry name" value="GH"/>
</dbReference>
<dbReference type="SUPFAM" id="SSF51445">
    <property type="entry name" value="(Trans)glycosidases"/>
    <property type="match status" value="1"/>
</dbReference>
<dbReference type="Gene3D" id="3.10.50.10">
    <property type="match status" value="1"/>
</dbReference>
<comment type="subcellular location">
    <subcellularLocation>
        <location evidence="1">Secreted</location>
    </subcellularLocation>
</comment>
<evidence type="ECO:0000256" key="2">
    <source>
        <dbReference type="ARBA" id="ARBA00006606"/>
    </source>
</evidence>
<name>A2I495_MACHI</name>
<dbReference type="Pfam" id="PF00704">
    <property type="entry name" value="Glyco_hydro_18"/>
    <property type="match status" value="1"/>
</dbReference>
<dbReference type="GO" id="GO:0008061">
    <property type="term" value="F:chitin binding"/>
    <property type="evidence" value="ECO:0007669"/>
    <property type="project" value="InterPro"/>
</dbReference>
<evidence type="ECO:0000256" key="3">
    <source>
        <dbReference type="ARBA" id="ARBA00022525"/>
    </source>
</evidence>
<dbReference type="Gene3D" id="3.20.20.80">
    <property type="entry name" value="Glycosidases"/>
    <property type="match status" value="1"/>
</dbReference>
<dbReference type="GO" id="GO:0005576">
    <property type="term" value="C:extracellular region"/>
    <property type="evidence" value="ECO:0007669"/>
    <property type="project" value="UniProtKB-SubCell"/>
</dbReference>
<proteinExistence type="evidence at transcript level"/>
<dbReference type="GO" id="GO:0004568">
    <property type="term" value="F:chitinase activity"/>
    <property type="evidence" value="ECO:0007669"/>
    <property type="project" value="TreeGrafter"/>
</dbReference>
<comment type="similarity">
    <text evidence="2">Belongs to the glycosyl hydrolase 18 family. IDGF subfamily.</text>
</comment>
<dbReference type="CAZy" id="GH18">
    <property type="family name" value="Glycoside Hydrolase Family 18"/>
</dbReference>
<dbReference type="InterPro" id="IPR050314">
    <property type="entry name" value="Glycosyl_Hydrlase_18"/>
</dbReference>
<dbReference type="EMBL" id="EF070598">
    <property type="protein sequence ID" value="ABM55664.1"/>
    <property type="molecule type" value="mRNA"/>
</dbReference>
<evidence type="ECO:0000256" key="7">
    <source>
        <dbReference type="SAM" id="SignalP"/>
    </source>
</evidence>
<dbReference type="PANTHER" id="PTHR11177:SF235">
    <property type="entry name" value="CHITINASE-LIKE PROTEIN IDGF1-RELATED"/>
    <property type="match status" value="1"/>
</dbReference>
<keyword evidence="3" id="KW-0964">Secreted</keyword>
<dbReference type="FunFam" id="3.20.20.80:FF:000071">
    <property type="entry name" value="Imaginal disc growth factor"/>
    <property type="match status" value="1"/>
</dbReference>
<dbReference type="SMART" id="SM00636">
    <property type="entry name" value="Glyco_18"/>
    <property type="match status" value="1"/>
</dbReference>
<dbReference type="PROSITE" id="PS51910">
    <property type="entry name" value="GH18_2"/>
    <property type="match status" value="1"/>
</dbReference>
<dbReference type="SUPFAM" id="SSF54556">
    <property type="entry name" value="Chitinase insertion domain"/>
    <property type="match status" value="1"/>
</dbReference>
<keyword evidence="5" id="KW-1015">Disulfide bond</keyword>
<feature type="signal peptide" evidence="7">
    <location>
        <begin position="1"/>
        <end position="22"/>
    </location>
</feature>
<reference evidence="9" key="1">
    <citation type="submission" date="2006-10" db="EMBL/GenBank/DDBJ databases">
        <title>Expressed genes of the pink hibiscus mealybug, Maconellicoccus hirsutus.</title>
        <authorList>
            <person name="Hunter W.B."/>
            <person name="Hunnicutt L.E."/>
        </authorList>
    </citation>
    <scope>NUCLEOTIDE SEQUENCE</scope>
</reference>